<dbReference type="Proteomes" id="UP001209885">
    <property type="component" value="Unassembled WGS sequence"/>
</dbReference>
<gene>
    <name evidence="2" type="ORF">OO013_16260</name>
</gene>
<dbReference type="PROSITE" id="PS51257">
    <property type="entry name" value="PROKAR_LIPOPROTEIN"/>
    <property type="match status" value="1"/>
</dbReference>
<dbReference type="SUPFAM" id="SSF54427">
    <property type="entry name" value="NTF2-like"/>
    <property type="match status" value="1"/>
</dbReference>
<comment type="caution">
    <text evidence="2">The sequence shown here is derived from an EMBL/GenBank/DDBJ whole genome shotgun (WGS) entry which is preliminary data.</text>
</comment>
<keyword evidence="3" id="KW-1185">Reference proteome</keyword>
<evidence type="ECO:0000313" key="2">
    <source>
        <dbReference type="EMBL" id="MCX2745434.1"/>
    </source>
</evidence>
<reference evidence="2 3" key="1">
    <citation type="submission" date="2022-11" db="EMBL/GenBank/DDBJ databases">
        <title>The characterization of three novel Bacteroidetes species and genomic analysis of their roles in tidal elemental geochemical cycles.</title>
        <authorList>
            <person name="Ma K."/>
        </authorList>
    </citation>
    <scope>NUCLEOTIDE SEQUENCE [LARGE SCALE GENOMIC DNA]</scope>
    <source>
        <strain evidence="2 3">M17</strain>
    </source>
</reference>
<keyword evidence="1" id="KW-0732">Signal</keyword>
<organism evidence="2 3">
    <name type="scientific">Mangrovivirga halotolerans</name>
    <dbReference type="NCBI Taxonomy" id="2993936"/>
    <lineage>
        <taxon>Bacteria</taxon>
        <taxon>Pseudomonadati</taxon>
        <taxon>Bacteroidota</taxon>
        <taxon>Cytophagia</taxon>
        <taxon>Cytophagales</taxon>
        <taxon>Mangrovivirgaceae</taxon>
        <taxon>Mangrovivirga</taxon>
    </lineage>
</organism>
<accession>A0ABT3RVP4</accession>
<dbReference type="InterPro" id="IPR032710">
    <property type="entry name" value="NTF2-like_dom_sf"/>
</dbReference>
<proteinExistence type="predicted"/>
<name>A0ABT3RVP4_9BACT</name>
<dbReference type="InterPro" id="IPR009959">
    <property type="entry name" value="Cyclase_SnoaL-like"/>
</dbReference>
<feature type="signal peptide" evidence="1">
    <location>
        <begin position="1"/>
        <end position="21"/>
    </location>
</feature>
<sequence>MKRPILIISIFFILLAGCHNTQSNSEVVEESNEEKNISLIEKLLTEADNKNVDFMDEVCAPDYKYYFPSNSEPINLEEHKAFWKGFNQAFPDLKHSIEDIYAKDDIVVARLTVRGTLQNEFAGVPPKGQQIEAGQILIIRFKNNKIVELREEADLLGFYQQLGMELKLKENK</sequence>
<protein>
    <submittedName>
        <fullName evidence="2">Ester cyclase</fullName>
    </submittedName>
</protein>
<dbReference type="RefSeq" id="WP_266058013.1">
    <property type="nucleotide sequence ID" value="NZ_JAPFQN010000010.1"/>
</dbReference>
<dbReference type="Gene3D" id="3.10.450.50">
    <property type="match status" value="1"/>
</dbReference>
<dbReference type="EMBL" id="JAPFQN010000010">
    <property type="protein sequence ID" value="MCX2745434.1"/>
    <property type="molecule type" value="Genomic_DNA"/>
</dbReference>
<evidence type="ECO:0000256" key="1">
    <source>
        <dbReference type="SAM" id="SignalP"/>
    </source>
</evidence>
<feature type="chain" id="PRO_5045996640" evidence="1">
    <location>
        <begin position="22"/>
        <end position="172"/>
    </location>
</feature>
<evidence type="ECO:0000313" key="3">
    <source>
        <dbReference type="Proteomes" id="UP001209885"/>
    </source>
</evidence>
<dbReference type="Pfam" id="PF07366">
    <property type="entry name" value="SnoaL"/>
    <property type="match status" value="1"/>
</dbReference>
<dbReference type="PANTHER" id="PTHR38436">
    <property type="entry name" value="POLYKETIDE CYCLASE SNOAL-LIKE DOMAIN"/>
    <property type="match status" value="1"/>
</dbReference>
<dbReference type="PANTHER" id="PTHR38436:SF1">
    <property type="entry name" value="ESTER CYCLASE"/>
    <property type="match status" value="1"/>
</dbReference>